<evidence type="ECO:0000259" key="5">
    <source>
        <dbReference type="Pfam" id="PF09084"/>
    </source>
</evidence>
<evidence type="ECO:0000256" key="4">
    <source>
        <dbReference type="SAM" id="SignalP"/>
    </source>
</evidence>
<dbReference type="SUPFAM" id="SSF53850">
    <property type="entry name" value="Periplasmic binding protein-like II"/>
    <property type="match status" value="1"/>
</dbReference>
<evidence type="ECO:0000313" key="6">
    <source>
        <dbReference type="EMBL" id="GIE10657.1"/>
    </source>
</evidence>
<dbReference type="AlphaFoldDB" id="A0A919IZI0"/>
<dbReference type="InterPro" id="IPR015168">
    <property type="entry name" value="SsuA/THI5"/>
</dbReference>
<feature type="chain" id="PRO_5037610653" description="SsuA/THI5-like domain-containing protein" evidence="4">
    <location>
        <begin position="25"/>
        <end position="318"/>
    </location>
</feature>
<dbReference type="GO" id="GO:0042597">
    <property type="term" value="C:periplasmic space"/>
    <property type="evidence" value="ECO:0007669"/>
    <property type="project" value="UniProtKB-SubCell"/>
</dbReference>
<keyword evidence="3 4" id="KW-0732">Signal</keyword>
<dbReference type="PROSITE" id="PS51257">
    <property type="entry name" value="PROKAR_LIPOPROTEIN"/>
    <property type="match status" value="1"/>
</dbReference>
<dbReference type="PANTHER" id="PTHR30024:SF47">
    <property type="entry name" value="TAURINE-BINDING PERIPLASMIC PROTEIN"/>
    <property type="match status" value="1"/>
</dbReference>
<evidence type="ECO:0000313" key="7">
    <source>
        <dbReference type="Proteomes" id="UP000598174"/>
    </source>
</evidence>
<dbReference type="EMBL" id="BOMM01000016">
    <property type="protein sequence ID" value="GIE10657.1"/>
    <property type="molecule type" value="Genomic_DNA"/>
</dbReference>
<evidence type="ECO:0000256" key="1">
    <source>
        <dbReference type="ARBA" id="ARBA00004418"/>
    </source>
</evidence>
<sequence length="318" mass="33045">MRRTLAAVALAGTLLAASACTSDAGSGGAEPAGTKVDVGVIAILDVAPIYLGKARGFFRERGIDLRLTAEQGGGPIVQGVLAGKYQFGFSNVTSLMAARADGAPLKAVASGVASTGRSGRDFSAVVVPDGSPIRTAKDLVGKRIGVNILKNIGDTTVRQSVRRAGGDASGLVFEAIPFPQMAGALRAGRVDAAWVVEPQLSEILTAGGNVVASNFVDTAPDLTVALYFTGQAVLDKDPELVANFTAAIRESLDYAAGHPDEVRDIVGTYTPINDTVRISMILPSWPEDINRPSLARVAELGRHDGIFQNTPPLDDLLP</sequence>
<reference evidence="6" key="1">
    <citation type="submission" date="2021-01" db="EMBL/GenBank/DDBJ databases">
        <title>Whole genome shotgun sequence of Actinoplanes ferrugineus NBRC 15555.</title>
        <authorList>
            <person name="Komaki H."/>
            <person name="Tamura T."/>
        </authorList>
    </citation>
    <scope>NUCLEOTIDE SEQUENCE</scope>
    <source>
        <strain evidence="6">NBRC 15555</strain>
    </source>
</reference>
<dbReference type="Proteomes" id="UP000598174">
    <property type="component" value="Unassembled WGS sequence"/>
</dbReference>
<dbReference type="PANTHER" id="PTHR30024">
    <property type="entry name" value="ALIPHATIC SULFONATES-BINDING PROTEIN-RELATED"/>
    <property type="match status" value="1"/>
</dbReference>
<comment type="similarity">
    <text evidence="2">Belongs to the bacterial solute-binding protein SsuA/TauA family.</text>
</comment>
<comment type="caution">
    <text evidence="6">The sequence shown here is derived from an EMBL/GenBank/DDBJ whole genome shotgun (WGS) entry which is preliminary data.</text>
</comment>
<dbReference type="Gene3D" id="3.40.190.10">
    <property type="entry name" value="Periplasmic binding protein-like II"/>
    <property type="match status" value="2"/>
</dbReference>
<proteinExistence type="inferred from homology"/>
<gene>
    <name evidence="6" type="ORF">Afe05nite_24970</name>
</gene>
<feature type="signal peptide" evidence="4">
    <location>
        <begin position="1"/>
        <end position="24"/>
    </location>
</feature>
<name>A0A919IZI0_9ACTN</name>
<organism evidence="6 7">
    <name type="scientific">Paractinoplanes ferrugineus</name>
    <dbReference type="NCBI Taxonomy" id="113564"/>
    <lineage>
        <taxon>Bacteria</taxon>
        <taxon>Bacillati</taxon>
        <taxon>Actinomycetota</taxon>
        <taxon>Actinomycetes</taxon>
        <taxon>Micromonosporales</taxon>
        <taxon>Micromonosporaceae</taxon>
        <taxon>Paractinoplanes</taxon>
    </lineage>
</organism>
<feature type="domain" description="SsuA/THI5-like" evidence="5">
    <location>
        <begin position="45"/>
        <end position="261"/>
    </location>
</feature>
<evidence type="ECO:0000256" key="3">
    <source>
        <dbReference type="ARBA" id="ARBA00022729"/>
    </source>
</evidence>
<keyword evidence="7" id="KW-1185">Reference proteome</keyword>
<dbReference type="Pfam" id="PF09084">
    <property type="entry name" value="NMT1"/>
    <property type="match status" value="1"/>
</dbReference>
<protein>
    <recommendedName>
        <fullName evidence="5">SsuA/THI5-like domain-containing protein</fullName>
    </recommendedName>
</protein>
<comment type="subcellular location">
    <subcellularLocation>
        <location evidence="1">Periplasm</location>
    </subcellularLocation>
</comment>
<dbReference type="RefSeq" id="WP_203817183.1">
    <property type="nucleotide sequence ID" value="NZ_BAAABP010000071.1"/>
</dbReference>
<accession>A0A919IZI0</accession>
<evidence type="ECO:0000256" key="2">
    <source>
        <dbReference type="ARBA" id="ARBA00010742"/>
    </source>
</evidence>